<evidence type="ECO:0000313" key="8">
    <source>
        <dbReference type="EMBL" id="CAB4754623.1"/>
    </source>
</evidence>
<name>A0A6J6U7S1_9ZZZZ</name>
<dbReference type="EMBL" id="CAEZZJ010000032">
    <property type="protein sequence ID" value="CAB4754623.1"/>
    <property type="molecule type" value="Genomic_DNA"/>
</dbReference>
<feature type="transmembrane region" description="Helical" evidence="6">
    <location>
        <begin position="240"/>
        <end position="263"/>
    </location>
</feature>
<gene>
    <name evidence="8" type="ORF">UFOPK2852_00427</name>
</gene>
<accession>A0A6J6U7S1</accession>
<evidence type="ECO:0000256" key="6">
    <source>
        <dbReference type="SAM" id="Phobius"/>
    </source>
</evidence>
<comment type="subcellular location">
    <subcellularLocation>
        <location evidence="1">Cell membrane</location>
        <topology evidence="1">Multi-pass membrane protein</topology>
    </subcellularLocation>
</comment>
<dbReference type="GO" id="GO:0005886">
    <property type="term" value="C:plasma membrane"/>
    <property type="evidence" value="ECO:0007669"/>
    <property type="project" value="UniProtKB-SubCell"/>
</dbReference>
<dbReference type="PANTHER" id="PTHR35007">
    <property type="entry name" value="INTEGRAL MEMBRANE PROTEIN-RELATED"/>
    <property type="match status" value="1"/>
</dbReference>
<organism evidence="8">
    <name type="scientific">freshwater metagenome</name>
    <dbReference type="NCBI Taxonomy" id="449393"/>
    <lineage>
        <taxon>unclassified sequences</taxon>
        <taxon>metagenomes</taxon>
        <taxon>ecological metagenomes</taxon>
    </lineage>
</organism>
<keyword evidence="4 6" id="KW-1133">Transmembrane helix</keyword>
<reference evidence="8" key="1">
    <citation type="submission" date="2020-05" db="EMBL/GenBank/DDBJ databases">
        <authorList>
            <person name="Chiriac C."/>
            <person name="Salcher M."/>
            <person name="Ghai R."/>
            <person name="Kavagutti S V."/>
        </authorList>
    </citation>
    <scope>NUCLEOTIDE SEQUENCE</scope>
</reference>
<dbReference type="AlphaFoldDB" id="A0A6J6U7S1"/>
<evidence type="ECO:0000256" key="5">
    <source>
        <dbReference type="ARBA" id="ARBA00023136"/>
    </source>
</evidence>
<keyword evidence="2" id="KW-1003">Cell membrane</keyword>
<sequence length="271" mass="29826">MNIFSLSLIFLSPIISYATYILLQENRDPLRGFHDNFLRNSNVIKKDVSGAKTPQQGLNIPGLNIPGRNIPGPRALLIIFAISLPLLFLSGVSPRLIMIIGISLPAFIFWLKESSSRDRKKELLLIESEFPAIVELFAVLVSAGESPSTALQRVSTRATGVLADKFTETLSDLQRGKNLTQALEKLGLEVNSASIRRFCDTLILAMERGTSLSDVLTRQVEEVRAAHHASLMTEAGRAEIALMIPVIFLILPISVLFALWPSYLSLGQSVM</sequence>
<proteinExistence type="predicted"/>
<keyword evidence="5 6" id="KW-0472">Membrane</keyword>
<evidence type="ECO:0000256" key="2">
    <source>
        <dbReference type="ARBA" id="ARBA00022475"/>
    </source>
</evidence>
<evidence type="ECO:0000259" key="7">
    <source>
        <dbReference type="Pfam" id="PF00482"/>
    </source>
</evidence>
<protein>
    <submittedName>
        <fullName evidence="8">Unannotated protein</fullName>
    </submittedName>
</protein>
<evidence type="ECO:0000256" key="4">
    <source>
        <dbReference type="ARBA" id="ARBA00022989"/>
    </source>
</evidence>
<keyword evidence="3 6" id="KW-0812">Transmembrane</keyword>
<dbReference type="Gene3D" id="1.20.81.30">
    <property type="entry name" value="Type II secretion system (T2SS), domain F"/>
    <property type="match status" value="1"/>
</dbReference>
<evidence type="ECO:0000256" key="3">
    <source>
        <dbReference type="ARBA" id="ARBA00022692"/>
    </source>
</evidence>
<dbReference type="InterPro" id="IPR042094">
    <property type="entry name" value="T2SS_GspF_sf"/>
</dbReference>
<dbReference type="PANTHER" id="PTHR35007:SF2">
    <property type="entry name" value="PILUS ASSEMBLE PROTEIN"/>
    <property type="match status" value="1"/>
</dbReference>
<evidence type="ECO:0000256" key="1">
    <source>
        <dbReference type="ARBA" id="ARBA00004651"/>
    </source>
</evidence>
<feature type="transmembrane region" description="Helical" evidence="6">
    <location>
        <begin position="95"/>
        <end position="111"/>
    </location>
</feature>
<feature type="transmembrane region" description="Helical" evidence="6">
    <location>
        <begin position="6"/>
        <end position="23"/>
    </location>
</feature>
<dbReference type="InterPro" id="IPR018076">
    <property type="entry name" value="T2SS_GspF_dom"/>
</dbReference>
<dbReference type="Pfam" id="PF00482">
    <property type="entry name" value="T2SSF"/>
    <property type="match status" value="1"/>
</dbReference>
<feature type="domain" description="Type II secretion system protein GspF" evidence="7">
    <location>
        <begin position="135"/>
        <end position="257"/>
    </location>
</feature>